<evidence type="ECO:0000256" key="4">
    <source>
        <dbReference type="ARBA" id="ARBA00023125"/>
    </source>
</evidence>
<dbReference type="Gene3D" id="3.90.15.10">
    <property type="entry name" value="Topoisomerase I, Chain A, domain 3"/>
    <property type="match status" value="1"/>
</dbReference>
<feature type="region of interest" description="Disordered" evidence="8">
    <location>
        <begin position="1"/>
        <end position="216"/>
    </location>
</feature>
<feature type="active site" description="O-(3'-phospho-DNA)-tyrosine intermediate" evidence="6">
    <location>
        <position position="817"/>
    </location>
</feature>
<dbReference type="CDD" id="cd03488">
    <property type="entry name" value="Topoisomer_IB_N_htopoI_like"/>
    <property type="match status" value="1"/>
</dbReference>
<dbReference type="InterPro" id="IPR013034">
    <property type="entry name" value="DNA_topo_DNA_db_N_dom1"/>
</dbReference>
<gene>
    <name evidence="10" type="primary">TOP1</name>
    <name evidence="10" type="ORF">SEPCBS119000_006619</name>
</gene>
<dbReference type="PANTHER" id="PTHR10290">
    <property type="entry name" value="DNA TOPOISOMERASE I"/>
    <property type="match status" value="1"/>
</dbReference>
<keyword evidence="5 6" id="KW-0413">Isomerase</keyword>
<reference evidence="10 11" key="1">
    <citation type="submission" date="2024-01" db="EMBL/GenBank/DDBJ databases">
        <authorList>
            <person name="Allen C."/>
            <person name="Tagirdzhanova G."/>
        </authorList>
    </citation>
    <scope>NUCLEOTIDE SEQUENCE [LARGE SCALE GENOMIC DNA]</scope>
    <source>
        <strain evidence="10 11">CBS 119000</strain>
    </source>
</reference>
<feature type="compositionally biased region" description="Low complexity" evidence="8">
    <location>
        <begin position="144"/>
        <end position="197"/>
    </location>
</feature>
<dbReference type="EMBL" id="CAWUON010000198">
    <property type="protein sequence ID" value="CAK7275292.1"/>
    <property type="molecule type" value="Genomic_DNA"/>
</dbReference>
<comment type="similarity">
    <text evidence="2 6 7">Belongs to the type IB topoisomerase family.</text>
</comment>
<feature type="domain" description="DNA topoisomerase I eukaryotic-type" evidence="9">
    <location>
        <begin position="380"/>
        <end position="831"/>
    </location>
</feature>
<dbReference type="Gene3D" id="1.10.10.41">
    <property type="entry name" value="Yeast DNA topoisomerase - domain 1"/>
    <property type="match status" value="1"/>
</dbReference>
<dbReference type="InterPro" id="IPR014711">
    <property type="entry name" value="TopoI_cat_a-hlx-sub_euk"/>
</dbReference>
<name>A0ABP0E754_9PEZI</name>
<dbReference type="Gene3D" id="1.10.132.10">
    <property type="match status" value="1"/>
</dbReference>
<dbReference type="InterPro" id="IPR048045">
    <property type="entry name" value="Topoisomer_I_DNA-bd"/>
</dbReference>
<evidence type="ECO:0000256" key="3">
    <source>
        <dbReference type="ARBA" id="ARBA00023029"/>
    </source>
</evidence>
<dbReference type="Pfam" id="PF14370">
    <property type="entry name" value="Topo_C_assoc"/>
    <property type="match status" value="1"/>
</dbReference>
<dbReference type="EC" id="5.6.2.1" evidence="7"/>
<dbReference type="PROSITE" id="PS52038">
    <property type="entry name" value="TOPO_IB_2"/>
    <property type="match status" value="1"/>
</dbReference>
<dbReference type="PANTHER" id="PTHR10290:SF3">
    <property type="entry name" value="DNA TOPOISOMERASE 1"/>
    <property type="match status" value="1"/>
</dbReference>
<feature type="compositionally biased region" description="Low complexity" evidence="8">
    <location>
        <begin position="28"/>
        <end position="38"/>
    </location>
</feature>
<dbReference type="SMART" id="SM00435">
    <property type="entry name" value="TOPEUc"/>
    <property type="match status" value="1"/>
</dbReference>
<dbReference type="InterPro" id="IPR011010">
    <property type="entry name" value="DNA_brk_join_enz"/>
</dbReference>
<dbReference type="InterPro" id="IPR008336">
    <property type="entry name" value="TopoI_DNA-bd_euk"/>
</dbReference>
<sequence>MSDSSDDDRPLALNGHGSSTNPALSLRTGANGTNGTNGVAKRKAGPSTAPSASYKDESSDDDDVPMAKRQKAHLPSGPGKVNRPSNGTPTVKRPPLDDSEDEVLAAPKRRQSNGATPSSSKKPSGMKVKDESDSDVPMAKKKTLAASKTASKTASKLASKTATKPPAKAAAKPAANGKKATASNTKKSAASKGAVKAESAEPGEDEEDVEEEYRWWDAPKKEDDSIKWTTLEHAGVVFPPPYQPLPKHVRLYYDGIKLDLHPDAEEVATFFGSMLHLTVNTENPTFCKNFLADFQDILKQTGGAKGPDGQVVAITDFAKLDFKPMFEHYKAQTEARKNRSKEEKKKEKEDKAKLEGPYLFCKWDGRKEKVGNFRVEPPGLFRGRGEHPKTGKVKKRVLPEQVTINIGKDAVVPQPPAGHKWKGVQNDNKATWLAMWQENINGCYKYVMLAANSAIKGQADHKKFEKARALKQHISRIRADYTRELKSEVMADRQRATAMYLIDRFALRAGNEKDTDNEADTVGCCSLKYEHITLREPNTVIFDFLGKDSIPFYDEVTVDRQVFKNLKMFKKAPKEDGDDIFDRLNTSQLNKHLSSYMQGLTAKVFRTYNASYTMSKLLQELPVTNVSIAEKVKLYNDCNRKVAILCNHKRTVGASHEAQMEKMGDRIKGMKYQKWRTRMMMLDIDPKLKKKKPEYFERDPELTDEWVTEHQAFLAEEQRTKIIKKFEKDNEKRASEGEKPLPEKELKERLKVVGELEAKFKKENRTKKVEAEGKAPSVEKLEAAAKKIDDRIHNMELQAADKDGNKEVALSTSKINYIDPRLTVVFSNKFDVPIEKFFSKTLREKFNWAIQSVGDDSTWEF</sequence>
<dbReference type="SUPFAM" id="SSF56741">
    <property type="entry name" value="Eukaryotic DNA topoisomerase I, N-terminal DNA-binding fragment"/>
    <property type="match status" value="1"/>
</dbReference>
<dbReference type="Pfam" id="PF01028">
    <property type="entry name" value="Topoisom_I"/>
    <property type="match status" value="1"/>
</dbReference>
<dbReference type="Proteomes" id="UP001642502">
    <property type="component" value="Unassembled WGS sequence"/>
</dbReference>
<dbReference type="InterPro" id="IPR051062">
    <property type="entry name" value="Topoisomerase_IB"/>
</dbReference>
<keyword evidence="3 6" id="KW-0799">Topoisomerase</keyword>
<dbReference type="InterPro" id="IPR025834">
    <property type="entry name" value="TopoI_C_dom"/>
</dbReference>
<dbReference type="InterPro" id="IPR036202">
    <property type="entry name" value="TopoI_DNA-bd_euk_N_sf"/>
</dbReference>
<evidence type="ECO:0000313" key="10">
    <source>
        <dbReference type="EMBL" id="CAK7275292.1"/>
    </source>
</evidence>
<dbReference type="InterPro" id="IPR013499">
    <property type="entry name" value="TopoI_euk"/>
</dbReference>
<comment type="function">
    <text evidence="7">Releases the supercoiling and torsional tension of DNA introduced during the DNA replication and transcription by transiently cleaving and rejoining one strand of the DNA duplex. Introduces a single-strand break via transesterification at the specific target site 5'-[CT]CCTTp site in duplex DNA. The scissile phosphodiester is attacked by the catalytic tyrosine of the enzyme, resulting in the formation of a DNA-(3'-phosphotyrosyl)-enzyme intermediate and the expulsion of a 5'-OH DNA strand. The free DNA strand then undergoes passage around the unbroken strand thus removing DNA supercoils. Finally, in the religation step, the DNA 5'-OH attacks the covalent intermediate to expel the active-site tyrosine and restore the DNA phosphodiester backbone.</text>
</comment>
<proteinExistence type="inferred from homology"/>
<dbReference type="PRINTS" id="PR00416">
    <property type="entry name" value="EUTPISMRASEI"/>
</dbReference>
<feature type="compositionally biased region" description="Acidic residues" evidence="8">
    <location>
        <begin position="201"/>
        <end position="211"/>
    </location>
</feature>
<evidence type="ECO:0000256" key="7">
    <source>
        <dbReference type="RuleBase" id="RU365101"/>
    </source>
</evidence>
<protein>
    <recommendedName>
        <fullName evidence="7">DNA topoisomerase I</fullName>
        <ecNumber evidence="7">5.6.2.1</ecNumber>
    </recommendedName>
    <alternativeName>
        <fullName evidence="7">DNA topoisomerase 1</fullName>
    </alternativeName>
</protein>
<evidence type="ECO:0000313" key="11">
    <source>
        <dbReference type="Proteomes" id="UP001642502"/>
    </source>
</evidence>
<accession>A0ABP0E754</accession>
<dbReference type="Gene3D" id="2.170.11.10">
    <property type="entry name" value="DNA Topoisomerase I, domain 2"/>
    <property type="match status" value="1"/>
</dbReference>
<dbReference type="InterPro" id="IPR013500">
    <property type="entry name" value="TopoI_cat_euk"/>
</dbReference>
<dbReference type="InterPro" id="IPR013030">
    <property type="entry name" value="DNA_topo_DNA_db_N_dom2"/>
</dbReference>
<evidence type="ECO:0000256" key="5">
    <source>
        <dbReference type="ARBA" id="ARBA00023235"/>
    </source>
</evidence>
<feature type="compositionally biased region" description="Polar residues" evidence="8">
    <location>
        <begin position="112"/>
        <end position="122"/>
    </location>
</feature>
<keyword evidence="11" id="KW-1185">Reference proteome</keyword>
<dbReference type="InterPro" id="IPR014727">
    <property type="entry name" value="TopoI_cat_a/b-sub_euk"/>
</dbReference>
<dbReference type="SUPFAM" id="SSF56349">
    <property type="entry name" value="DNA breaking-rejoining enzymes"/>
    <property type="match status" value="1"/>
</dbReference>
<dbReference type="InterPro" id="IPR001631">
    <property type="entry name" value="TopoI"/>
</dbReference>
<evidence type="ECO:0000256" key="2">
    <source>
        <dbReference type="ARBA" id="ARBA00006645"/>
    </source>
</evidence>
<evidence type="ECO:0000259" key="9">
    <source>
        <dbReference type="SMART" id="SM00435"/>
    </source>
</evidence>
<comment type="catalytic activity">
    <reaction evidence="1 6 7">
        <text>ATP-independent breakage of single-stranded DNA, followed by passage and rejoining.</text>
        <dbReference type="EC" id="5.6.2.1"/>
    </reaction>
</comment>
<keyword evidence="4 6" id="KW-0238">DNA-binding</keyword>
<evidence type="ECO:0000256" key="1">
    <source>
        <dbReference type="ARBA" id="ARBA00000213"/>
    </source>
</evidence>
<dbReference type="GO" id="GO:0003917">
    <property type="term" value="F:DNA topoisomerase type I (single strand cut, ATP-independent) activity"/>
    <property type="evidence" value="ECO:0007669"/>
    <property type="project" value="UniProtKB-EC"/>
</dbReference>
<dbReference type="CDD" id="cd00659">
    <property type="entry name" value="Topo_IB_C"/>
    <property type="match status" value="1"/>
</dbReference>
<dbReference type="Pfam" id="PF02919">
    <property type="entry name" value="Topoisom_I_N"/>
    <property type="match status" value="1"/>
</dbReference>
<evidence type="ECO:0000256" key="8">
    <source>
        <dbReference type="SAM" id="MobiDB-lite"/>
    </source>
</evidence>
<evidence type="ECO:0000256" key="6">
    <source>
        <dbReference type="PROSITE-ProRule" id="PRU01382"/>
    </source>
</evidence>
<organism evidence="10 11">
    <name type="scientific">Sporothrix epigloea</name>
    <dbReference type="NCBI Taxonomy" id="1892477"/>
    <lineage>
        <taxon>Eukaryota</taxon>
        <taxon>Fungi</taxon>
        <taxon>Dikarya</taxon>
        <taxon>Ascomycota</taxon>
        <taxon>Pezizomycotina</taxon>
        <taxon>Sordariomycetes</taxon>
        <taxon>Sordariomycetidae</taxon>
        <taxon>Ophiostomatales</taxon>
        <taxon>Ophiostomataceae</taxon>
        <taxon>Sporothrix</taxon>
    </lineage>
</organism>
<comment type="caution">
    <text evidence="10">The sequence shown here is derived from an EMBL/GenBank/DDBJ whole genome shotgun (WGS) entry which is preliminary data.</text>
</comment>